<protein>
    <submittedName>
        <fullName evidence="1">Uncharacterized protein</fullName>
    </submittedName>
</protein>
<gene>
    <name evidence="1" type="ORF">LSALG_LOCUS37583</name>
</gene>
<proteinExistence type="predicted"/>
<name>A0AA36EJ44_LACSI</name>
<dbReference type="AlphaFoldDB" id="A0AA36EJ44"/>
<evidence type="ECO:0000313" key="2">
    <source>
        <dbReference type="Proteomes" id="UP001177003"/>
    </source>
</evidence>
<dbReference type="EMBL" id="OX465084">
    <property type="protein sequence ID" value="CAI9298841.1"/>
    <property type="molecule type" value="Genomic_DNA"/>
</dbReference>
<reference evidence="1" key="1">
    <citation type="submission" date="2023-04" db="EMBL/GenBank/DDBJ databases">
        <authorList>
            <person name="Vijverberg K."/>
            <person name="Xiong W."/>
            <person name="Schranz E."/>
        </authorList>
    </citation>
    <scope>NUCLEOTIDE SEQUENCE</scope>
</reference>
<keyword evidence="2" id="KW-1185">Reference proteome</keyword>
<dbReference type="PANTHER" id="PTHR10492:SF94">
    <property type="entry name" value="ATP-DEPENDENT DNA HELICASE"/>
    <property type="match status" value="1"/>
</dbReference>
<accession>A0AA36EJ44</accession>
<sequence>MDNIWVVPYNPKLLMMLNCHMNVEVSSSITSVKYVFKYIYKGHDEQVINTDLDGQPIVIDEIKQFHDARYVSPPEAIWRIFSFPLSRYTPLCDVFAGTSPKSADG</sequence>
<dbReference type="PANTHER" id="PTHR10492">
    <property type="match status" value="1"/>
</dbReference>
<organism evidence="1 2">
    <name type="scientific">Lactuca saligna</name>
    <name type="common">Willowleaf lettuce</name>
    <dbReference type="NCBI Taxonomy" id="75948"/>
    <lineage>
        <taxon>Eukaryota</taxon>
        <taxon>Viridiplantae</taxon>
        <taxon>Streptophyta</taxon>
        <taxon>Embryophyta</taxon>
        <taxon>Tracheophyta</taxon>
        <taxon>Spermatophyta</taxon>
        <taxon>Magnoliopsida</taxon>
        <taxon>eudicotyledons</taxon>
        <taxon>Gunneridae</taxon>
        <taxon>Pentapetalae</taxon>
        <taxon>asterids</taxon>
        <taxon>campanulids</taxon>
        <taxon>Asterales</taxon>
        <taxon>Asteraceae</taxon>
        <taxon>Cichorioideae</taxon>
        <taxon>Cichorieae</taxon>
        <taxon>Lactucinae</taxon>
        <taxon>Lactuca</taxon>
    </lineage>
</organism>
<dbReference type="Proteomes" id="UP001177003">
    <property type="component" value="Chromosome 8"/>
</dbReference>
<evidence type="ECO:0000313" key="1">
    <source>
        <dbReference type="EMBL" id="CAI9298841.1"/>
    </source>
</evidence>